<dbReference type="Proteomes" id="UP000600365">
    <property type="component" value="Unassembled WGS sequence"/>
</dbReference>
<name>A0A918CZJ4_9ACTN</name>
<keyword evidence="3" id="KW-1185">Reference proteome</keyword>
<dbReference type="EMBL" id="BMMM01000001">
    <property type="protein sequence ID" value="GGN52699.1"/>
    <property type="molecule type" value="Genomic_DNA"/>
</dbReference>
<comment type="caution">
    <text evidence="2">The sequence shown here is derived from an EMBL/GenBank/DDBJ whole genome shotgun (WGS) entry which is preliminary data.</text>
</comment>
<organism evidence="2 3">
    <name type="scientific">Streptomyces albiflavescens</name>
    <dbReference type="NCBI Taxonomy" id="1623582"/>
    <lineage>
        <taxon>Bacteria</taxon>
        <taxon>Bacillati</taxon>
        <taxon>Actinomycetota</taxon>
        <taxon>Actinomycetes</taxon>
        <taxon>Kitasatosporales</taxon>
        <taxon>Streptomycetaceae</taxon>
        <taxon>Streptomyces</taxon>
    </lineage>
</organism>
<accession>A0A918CZJ4</accession>
<gene>
    <name evidence="2" type="ORF">GCM10011579_010040</name>
</gene>
<sequence>MLRLERDHAPHSVQDGQRLPRQKQLAAEGGPVEFVHGDLHSPRFCRTAHELRVRPPAWAKKLHDEHRRGLTAPFW</sequence>
<proteinExistence type="predicted"/>
<evidence type="ECO:0000313" key="3">
    <source>
        <dbReference type="Proteomes" id="UP000600365"/>
    </source>
</evidence>
<feature type="compositionally biased region" description="Basic and acidic residues" evidence="1">
    <location>
        <begin position="1"/>
        <end position="10"/>
    </location>
</feature>
<evidence type="ECO:0000313" key="2">
    <source>
        <dbReference type="EMBL" id="GGN52699.1"/>
    </source>
</evidence>
<feature type="region of interest" description="Disordered" evidence="1">
    <location>
        <begin position="1"/>
        <end position="31"/>
    </location>
</feature>
<dbReference type="AlphaFoldDB" id="A0A918CZJ4"/>
<protein>
    <submittedName>
        <fullName evidence="2">Uncharacterized protein</fullName>
    </submittedName>
</protein>
<reference evidence="2 3" key="1">
    <citation type="journal article" date="2014" name="Int. J. Syst. Evol. Microbiol.">
        <title>Complete genome sequence of Corynebacterium casei LMG S-19264T (=DSM 44701T), isolated from a smear-ripened cheese.</title>
        <authorList>
            <consortium name="US DOE Joint Genome Institute (JGI-PGF)"/>
            <person name="Walter F."/>
            <person name="Albersmeier A."/>
            <person name="Kalinowski J."/>
            <person name="Ruckert C."/>
        </authorList>
    </citation>
    <scope>NUCLEOTIDE SEQUENCE [LARGE SCALE GENOMIC DNA]</scope>
    <source>
        <strain evidence="2 3">CGMCC 4.7111</strain>
    </source>
</reference>
<evidence type="ECO:0000256" key="1">
    <source>
        <dbReference type="SAM" id="MobiDB-lite"/>
    </source>
</evidence>